<keyword evidence="2" id="KW-1185">Reference proteome</keyword>
<evidence type="ECO:0008006" key="3">
    <source>
        <dbReference type="Google" id="ProtNLM"/>
    </source>
</evidence>
<evidence type="ECO:0000313" key="2">
    <source>
        <dbReference type="Proteomes" id="UP000484885"/>
    </source>
</evidence>
<sequence>MRLRNDIDSNWRVQGRFATRYEDRGNDPDFFIRSARQSPTSIEPGSMTLDELFVQYRSDDRRTELRVGRLQSNFKLPLITGKSLDRNQASNIDVGWTDGFYLGRQLTEDWEATVTGQYNSRDGNGIVTRPPLQFDDSGSRISAFATLESDAEIGPIFLRALTLTWYPDALAVDGPSSPPREDYTAAALKLAAGWDVGTTIGTSATRLVVAGSVGHAFNRPDNPVVGIPQSGQADGLAWQLGADLVEILPRHTVGVVVGQADAGWLIANDYRPNDSLAEVRWSWQVSQPLRVQFRARWRQEQDLREGAVIAQRDRDVRLRATLKF</sequence>
<name>A0A845VHX6_9GAMM</name>
<protein>
    <recommendedName>
        <fullName evidence="3">Porin</fullName>
    </recommendedName>
</protein>
<dbReference type="RefSeq" id="WP_164212185.1">
    <property type="nucleotide sequence ID" value="NZ_JAAGSC010000044.1"/>
</dbReference>
<dbReference type="Proteomes" id="UP000484885">
    <property type="component" value="Unassembled WGS sequence"/>
</dbReference>
<organism evidence="1 2">
    <name type="scientific">Wenzhouxiangella limi</name>
    <dbReference type="NCBI Taxonomy" id="2707351"/>
    <lineage>
        <taxon>Bacteria</taxon>
        <taxon>Pseudomonadati</taxon>
        <taxon>Pseudomonadota</taxon>
        <taxon>Gammaproteobacteria</taxon>
        <taxon>Chromatiales</taxon>
        <taxon>Wenzhouxiangellaceae</taxon>
        <taxon>Wenzhouxiangella</taxon>
    </lineage>
</organism>
<gene>
    <name evidence="1" type="ORF">G3I74_13735</name>
</gene>
<evidence type="ECO:0000313" key="1">
    <source>
        <dbReference type="EMBL" id="NDY96789.1"/>
    </source>
</evidence>
<dbReference type="EMBL" id="JAAGSC010000044">
    <property type="protein sequence ID" value="NDY96789.1"/>
    <property type="molecule type" value="Genomic_DNA"/>
</dbReference>
<dbReference type="AlphaFoldDB" id="A0A845VHX6"/>
<accession>A0A845VHX6</accession>
<proteinExistence type="predicted"/>
<reference evidence="1 2" key="1">
    <citation type="submission" date="2020-02" db="EMBL/GenBank/DDBJ databases">
        <authorList>
            <person name="Zhang X.-Y."/>
        </authorList>
    </citation>
    <scope>NUCLEOTIDE SEQUENCE [LARGE SCALE GENOMIC DNA]</scope>
    <source>
        <strain evidence="1 2">C33</strain>
    </source>
</reference>
<comment type="caution">
    <text evidence="1">The sequence shown here is derived from an EMBL/GenBank/DDBJ whole genome shotgun (WGS) entry which is preliminary data.</text>
</comment>